<sequence>MAHAGKPAEASWTGRYPDLGTGLVSYEDSISPEFYELEREAIFKRAWLNVGRVEQLPRKGSFFTKNLDVAKTAVIIARDLDGRVRAFHNVCRHRGNKLVWENTPKHETSGVCRQFMCRYHGWRYGLDGQLKFVLQEEEFFDFDKADFPLVSVHCEVWEGFIFINLADEPSQTLPEFLGPMVRGLEGYPFHLVTERYAYKADLLSNWKIYLDAFQEYYHASVLHSQQQVPSLRSFESGFKAPYYQTDGPHRLVSTGGWKGVPRHLLPRDQMYPIEPNIEAGLMGPWQRPDIPELDPANLPAGLNPGGLDPWSISNFQIFPNFVILVYERGWYLTYQYWPTSHNTHSWEMSYYFPQSRNASERIRHELTAVISKEAGLQDAGTLDGTQMGLESRVIDRYPLSDQEITVRHLHKVAENWVQSYLRDEKAVRA</sequence>
<dbReference type="GO" id="GO:0016705">
    <property type="term" value="F:oxidoreductase activity, acting on paired donors, with incorporation or reduction of molecular oxygen"/>
    <property type="evidence" value="ECO:0007669"/>
    <property type="project" value="UniProtKB-ARBA"/>
</dbReference>
<dbReference type="AlphaFoldDB" id="A0A0S4QN73"/>
<dbReference type="PANTHER" id="PTHR43756:SF5">
    <property type="entry name" value="CHOLINE MONOOXYGENASE, CHLOROPLASTIC"/>
    <property type="match status" value="1"/>
</dbReference>
<dbReference type="CDD" id="cd00680">
    <property type="entry name" value="RHO_alpha_C"/>
    <property type="match status" value="1"/>
</dbReference>
<accession>A0A0S4QN73</accession>
<dbReference type="InterPro" id="IPR001663">
    <property type="entry name" value="Rng_hydr_dOase-A"/>
</dbReference>
<keyword evidence="4" id="KW-0560">Oxidoreductase</keyword>
<evidence type="ECO:0000313" key="8">
    <source>
        <dbReference type="EMBL" id="CUU57095.1"/>
    </source>
</evidence>
<name>A0A0S4QN73_9ACTN</name>
<evidence type="ECO:0000259" key="7">
    <source>
        <dbReference type="PROSITE" id="PS51296"/>
    </source>
</evidence>
<evidence type="ECO:0000313" key="9">
    <source>
        <dbReference type="Proteomes" id="UP000198802"/>
    </source>
</evidence>
<dbReference type="InterPro" id="IPR015879">
    <property type="entry name" value="Ring_hydroxy_dOase_asu_C_dom"/>
</dbReference>
<dbReference type="RefSeq" id="WP_091278106.1">
    <property type="nucleotide sequence ID" value="NZ_FAOZ01000010.1"/>
</dbReference>
<dbReference type="Gene3D" id="3.90.380.10">
    <property type="entry name" value="Naphthalene 1,2-dioxygenase Alpha Subunit, Chain A, domain 1"/>
    <property type="match status" value="1"/>
</dbReference>
<dbReference type="GO" id="GO:0005506">
    <property type="term" value="F:iron ion binding"/>
    <property type="evidence" value="ECO:0007669"/>
    <property type="project" value="InterPro"/>
</dbReference>
<evidence type="ECO:0000256" key="5">
    <source>
        <dbReference type="ARBA" id="ARBA00023004"/>
    </source>
</evidence>
<dbReference type="EMBL" id="FAOZ01000010">
    <property type="protein sequence ID" value="CUU57095.1"/>
    <property type="molecule type" value="Genomic_DNA"/>
</dbReference>
<dbReference type="PRINTS" id="PR00090">
    <property type="entry name" value="RNGDIOXGNASE"/>
</dbReference>
<evidence type="ECO:0000256" key="3">
    <source>
        <dbReference type="ARBA" id="ARBA00022723"/>
    </source>
</evidence>
<keyword evidence="9" id="KW-1185">Reference proteome</keyword>
<comment type="cofactor">
    <cofactor evidence="1">
        <name>Fe cation</name>
        <dbReference type="ChEBI" id="CHEBI:24875"/>
    </cofactor>
</comment>
<keyword evidence="3" id="KW-0479">Metal-binding</keyword>
<dbReference type="GO" id="GO:0004497">
    <property type="term" value="F:monooxygenase activity"/>
    <property type="evidence" value="ECO:0007669"/>
    <property type="project" value="UniProtKB-ARBA"/>
</dbReference>
<dbReference type="CDD" id="cd03469">
    <property type="entry name" value="Rieske_RO_Alpha_N"/>
    <property type="match status" value="1"/>
</dbReference>
<dbReference type="Gene3D" id="2.102.10.10">
    <property type="entry name" value="Rieske [2Fe-2S] iron-sulphur domain"/>
    <property type="match status" value="1"/>
</dbReference>
<dbReference type="Pfam" id="PF00848">
    <property type="entry name" value="Ring_hydroxyl_A"/>
    <property type="match status" value="1"/>
</dbReference>
<dbReference type="InterPro" id="IPR017941">
    <property type="entry name" value="Rieske_2Fe-2S"/>
</dbReference>
<evidence type="ECO:0000256" key="2">
    <source>
        <dbReference type="ARBA" id="ARBA00022714"/>
    </source>
</evidence>
<dbReference type="SUPFAM" id="SSF50022">
    <property type="entry name" value="ISP domain"/>
    <property type="match status" value="1"/>
</dbReference>
<dbReference type="SUPFAM" id="SSF55961">
    <property type="entry name" value="Bet v1-like"/>
    <property type="match status" value="1"/>
</dbReference>
<dbReference type="GO" id="GO:0051537">
    <property type="term" value="F:2 iron, 2 sulfur cluster binding"/>
    <property type="evidence" value="ECO:0007669"/>
    <property type="project" value="UniProtKB-KW"/>
</dbReference>
<dbReference type="PROSITE" id="PS51296">
    <property type="entry name" value="RIESKE"/>
    <property type="match status" value="1"/>
</dbReference>
<evidence type="ECO:0000256" key="1">
    <source>
        <dbReference type="ARBA" id="ARBA00001962"/>
    </source>
</evidence>
<feature type="domain" description="Rieske" evidence="7">
    <location>
        <begin position="47"/>
        <end position="163"/>
    </location>
</feature>
<evidence type="ECO:0000256" key="4">
    <source>
        <dbReference type="ARBA" id="ARBA00023002"/>
    </source>
</evidence>
<proteinExistence type="predicted"/>
<dbReference type="Pfam" id="PF00355">
    <property type="entry name" value="Rieske"/>
    <property type="match status" value="1"/>
</dbReference>
<dbReference type="PANTHER" id="PTHR43756">
    <property type="entry name" value="CHOLINE MONOOXYGENASE, CHLOROPLASTIC"/>
    <property type="match status" value="1"/>
</dbReference>
<keyword evidence="6" id="KW-0411">Iron-sulfur</keyword>
<reference evidence="9" key="1">
    <citation type="submission" date="2015-11" db="EMBL/GenBank/DDBJ databases">
        <authorList>
            <person name="Varghese N."/>
        </authorList>
    </citation>
    <scope>NUCLEOTIDE SEQUENCE [LARGE SCALE GENOMIC DNA]</scope>
    <source>
        <strain evidence="9">DSM 45899</strain>
    </source>
</reference>
<keyword evidence="5" id="KW-0408">Iron</keyword>
<dbReference type="Proteomes" id="UP000198802">
    <property type="component" value="Unassembled WGS sequence"/>
</dbReference>
<keyword evidence="2" id="KW-0001">2Fe-2S</keyword>
<organism evidence="8 9">
    <name type="scientific">Parafrankia irregularis</name>
    <dbReference type="NCBI Taxonomy" id="795642"/>
    <lineage>
        <taxon>Bacteria</taxon>
        <taxon>Bacillati</taxon>
        <taxon>Actinomycetota</taxon>
        <taxon>Actinomycetes</taxon>
        <taxon>Frankiales</taxon>
        <taxon>Frankiaceae</taxon>
        <taxon>Parafrankia</taxon>
    </lineage>
</organism>
<protein>
    <submittedName>
        <fullName evidence="8">Rieske [2Fe-2S] domain-containing protein</fullName>
    </submittedName>
</protein>
<dbReference type="InterPro" id="IPR036922">
    <property type="entry name" value="Rieske_2Fe-2S_sf"/>
</dbReference>
<evidence type="ECO:0000256" key="6">
    <source>
        <dbReference type="ARBA" id="ARBA00023014"/>
    </source>
</evidence>
<gene>
    <name evidence="8" type="ORF">Ga0074812_110110</name>
</gene>